<comment type="caution">
    <text evidence="1">The sequence shown here is derived from an EMBL/GenBank/DDBJ whole genome shotgun (WGS) entry which is preliminary data.</text>
</comment>
<accession>A0A0F8ZS43</accession>
<organism evidence="1">
    <name type="scientific">marine sediment metagenome</name>
    <dbReference type="NCBI Taxonomy" id="412755"/>
    <lineage>
        <taxon>unclassified sequences</taxon>
        <taxon>metagenomes</taxon>
        <taxon>ecological metagenomes</taxon>
    </lineage>
</organism>
<reference evidence="1" key="1">
    <citation type="journal article" date="2015" name="Nature">
        <title>Complex archaea that bridge the gap between prokaryotes and eukaryotes.</title>
        <authorList>
            <person name="Spang A."/>
            <person name="Saw J.H."/>
            <person name="Jorgensen S.L."/>
            <person name="Zaremba-Niedzwiedzka K."/>
            <person name="Martijn J."/>
            <person name="Lind A.E."/>
            <person name="van Eijk R."/>
            <person name="Schleper C."/>
            <person name="Guy L."/>
            <person name="Ettema T.J."/>
        </authorList>
    </citation>
    <scope>NUCLEOTIDE SEQUENCE</scope>
</reference>
<gene>
    <name evidence="1" type="ORF">LCGC14_2660290</name>
</gene>
<protein>
    <submittedName>
        <fullName evidence="1">Uncharacterized protein</fullName>
    </submittedName>
</protein>
<name>A0A0F8ZS43_9ZZZZ</name>
<evidence type="ECO:0000313" key="1">
    <source>
        <dbReference type="EMBL" id="KKK96682.1"/>
    </source>
</evidence>
<sequence>MKLIFEGFRRYDLNSAMKIVLDLKTAQQHVTTRVEINTYEKLLTREYQKAINPNKWRKL</sequence>
<proteinExistence type="predicted"/>
<dbReference type="AlphaFoldDB" id="A0A0F8ZS43"/>
<dbReference type="EMBL" id="LAZR01046371">
    <property type="protein sequence ID" value="KKK96682.1"/>
    <property type="molecule type" value="Genomic_DNA"/>
</dbReference>